<reference evidence="1 2" key="1">
    <citation type="submission" date="2020-11" db="EMBL/GenBank/DDBJ databases">
        <title>Enhanced detection system for hospital associated transmission using whole genome sequencing surveillance.</title>
        <authorList>
            <person name="Harrison L.H."/>
            <person name="Van Tyne D."/>
            <person name="Marsh J.W."/>
            <person name="Griffith M.P."/>
            <person name="Snyder D.J."/>
            <person name="Cooper V.S."/>
            <person name="Mustapha M."/>
        </authorList>
    </citation>
    <scope>NUCLEOTIDE SEQUENCE [LARGE SCALE GENOMIC DNA]</scope>
    <source>
        <strain evidence="1 2">PSA00705</strain>
    </source>
</reference>
<dbReference type="RefSeq" id="WP_196913513.1">
    <property type="nucleotide sequence ID" value="NZ_CAMIIC010000074.1"/>
</dbReference>
<dbReference type="EMBL" id="JADTFC010000097">
    <property type="protein sequence ID" value="MBG6291044.1"/>
    <property type="molecule type" value="Genomic_DNA"/>
</dbReference>
<evidence type="ECO:0000313" key="2">
    <source>
        <dbReference type="Proteomes" id="UP000608450"/>
    </source>
</evidence>
<gene>
    <name evidence="1" type="ORF">I5I61_26615</name>
</gene>
<name>A0ABS0KSN7_PSENT</name>
<organism evidence="1 2">
    <name type="scientific">Pseudomonas nitroreducens</name>
    <dbReference type="NCBI Taxonomy" id="46680"/>
    <lineage>
        <taxon>Bacteria</taxon>
        <taxon>Pseudomonadati</taxon>
        <taxon>Pseudomonadota</taxon>
        <taxon>Gammaproteobacteria</taxon>
        <taxon>Pseudomonadales</taxon>
        <taxon>Pseudomonadaceae</taxon>
        <taxon>Pseudomonas</taxon>
    </lineage>
</organism>
<keyword evidence="2" id="KW-1185">Reference proteome</keyword>
<proteinExistence type="predicted"/>
<comment type="caution">
    <text evidence="1">The sequence shown here is derived from an EMBL/GenBank/DDBJ whole genome shotgun (WGS) entry which is preliminary data.</text>
</comment>
<protein>
    <submittedName>
        <fullName evidence="1">Uncharacterized protein</fullName>
    </submittedName>
</protein>
<sequence>MDKFTITIAEENGSLSISMSGDGEQEGFARAAAESLMQLAAVVVPQAVARAAARSDCQCEKCKAARAAKGQAPTEQKTTIH</sequence>
<dbReference type="Proteomes" id="UP000608450">
    <property type="component" value="Unassembled WGS sequence"/>
</dbReference>
<accession>A0ABS0KSN7</accession>
<evidence type="ECO:0000313" key="1">
    <source>
        <dbReference type="EMBL" id="MBG6291044.1"/>
    </source>
</evidence>